<feature type="compositionally biased region" description="Acidic residues" evidence="1">
    <location>
        <begin position="235"/>
        <end position="249"/>
    </location>
</feature>
<feature type="domain" description="Helicase C-terminal" evidence="2">
    <location>
        <begin position="91"/>
        <end position="243"/>
    </location>
</feature>
<dbReference type="SMART" id="SM00490">
    <property type="entry name" value="HELICc"/>
    <property type="match status" value="1"/>
</dbReference>
<dbReference type="SUPFAM" id="SSF52540">
    <property type="entry name" value="P-loop containing nucleoside triphosphate hydrolases"/>
    <property type="match status" value="1"/>
</dbReference>
<dbReference type="InterPro" id="IPR001650">
    <property type="entry name" value="Helicase_C-like"/>
</dbReference>
<feature type="region of interest" description="Disordered" evidence="1">
    <location>
        <begin position="214"/>
        <end position="249"/>
    </location>
</feature>
<name>X1H4Z2_9ZZZZ</name>
<organism evidence="3">
    <name type="scientific">marine sediment metagenome</name>
    <dbReference type="NCBI Taxonomy" id="412755"/>
    <lineage>
        <taxon>unclassified sequences</taxon>
        <taxon>metagenomes</taxon>
        <taxon>ecological metagenomes</taxon>
    </lineage>
</organism>
<dbReference type="Gene3D" id="3.40.50.300">
    <property type="entry name" value="P-loop containing nucleotide triphosphate hydrolases"/>
    <property type="match status" value="1"/>
</dbReference>
<gene>
    <name evidence="3" type="ORF">S03H2_46623</name>
</gene>
<evidence type="ECO:0000313" key="3">
    <source>
        <dbReference type="EMBL" id="GAH65246.1"/>
    </source>
</evidence>
<reference evidence="3" key="1">
    <citation type="journal article" date="2014" name="Front. Microbiol.">
        <title>High frequency of phylogenetically diverse reductive dehalogenase-homologous genes in deep subseafloor sedimentary metagenomes.</title>
        <authorList>
            <person name="Kawai M."/>
            <person name="Futagami T."/>
            <person name="Toyoda A."/>
            <person name="Takaki Y."/>
            <person name="Nishi S."/>
            <person name="Hori S."/>
            <person name="Arai W."/>
            <person name="Tsubouchi T."/>
            <person name="Morono Y."/>
            <person name="Uchiyama I."/>
            <person name="Ito T."/>
            <person name="Fujiyama A."/>
            <person name="Inagaki F."/>
            <person name="Takami H."/>
        </authorList>
    </citation>
    <scope>NUCLEOTIDE SEQUENCE</scope>
    <source>
        <strain evidence="3">Expedition CK06-06</strain>
    </source>
</reference>
<dbReference type="EMBL" id="BARU01029294">
    <property type="protein sequence ID" value="GAH65246.1"/>
    <property type="molecule type" value="Genomic_DNA"/>
</dbReference>
<dbReference type="Pfam" id="PF00271">
    <property type="entry name" value="Helicase_C"/>
    <property type="match status" value="1"/>
</dbReference>
<sequence length="249" mass="28844">PARLNKYQVKDEEAKTTLILAFRRLFKLSHARLLLLESTPGEFLKYIELDENKEIFRSIHEPSKELITYRVDLPKYENPEEKVTRALVQPKIYTAIDIIHEHLFRGAQVLLFTRYLALGSYLNRLLNNLGFPEVKYLSGKTTEDMRRIVLKNFDEGNVNVLIFTPLGGRGLNLEAADVVIHLDITTNIDDMIQRRERARGCIEYVLVLEETSEEGKMKDYQKLIDKDKGEGNEDKDGESEEVKEEGEEE</sequence>
<dbReference type="AlphaFoldDB" id="X1H4Z2"/>
<dbReference type="InterPro" id="IPR027417">
    <property type="entry name" value="P-loop_NTPase"/>
</dbReference>
<evidence type="ECO:0000256" key="1">
    <source>
        <dbReference type="SAM" id="MobiDB-lite"/>
    </source>
</evidence>
<accession>X1H4Z2</accession>
<evidence type="ECO:0000259" key="2">
    <source>
        <dbReference type="PROSITE" id="PS51194"/>
    </source>
</evidence>
<feature type="compositionally biased region" description="Basic and acidic residues" evidence="1">
    <location>
        <begin position="214"/>
        <end position="234"/>
    </location>
</feature>
<dbReference type="PROSITE" id="PS51194">
    <property type="entry name" value="HELICASE_CTER"/>
    <property type="match status" value="1"/>
</dbReference>
<feature type="non-terminal residue" evidence="3">
    <location>
        <position position="1"/>
    </location>
</feature>
<proteinExistence type="predicted"/>
<protein>
    <recommendedName>
        <fullName evidence="2">Helicase C-terminal domain-containing protein</fullName>
    </recommendedName>
</protein>
<comment type="caution">
    <text evidence="3">The sequence shown here is derived from an EMBL/GenBank/DDBJ whole genome shotgun (WGS) entry which is preliminary data.</text>
</comment>